<comment type="caution">
    <text evidence="2">The sequence shown here is derived from an EMBL/GenBank/DDBJ whole genome shotgun (WGS) entry which is preliminary data.</text>
</comment>
<dbReference type="EMBL" id="QPFP01000030">
    <property type="protein sequence ID" value="TEB28910.1"/>
    <property type="molecule type" value="Genomic_DNA"/>
</dbReference>
<proteinExistence type="predicted"/>
<sequence length="1322" mass="149475">MNSTSIAPALAPMMADFIRQIQDYHRPTPTRAAYPLHYNTKTQALVEFPWPYDPESGQRIGPDMLEAYQKSHEFCVPCCLCAFIEGKAYSESEIGIVDGGRATVLTGQYVALCSSRRCGYFVCLEWFYTMDGLMLQTCRKRDHPLLSKESAHFSDSLDLSRPLNPASLTPMVPTTGTPKNLCLIKPAMPKKAMEELFWDLAHGVSWETFASTFAQCLVCKAIVLREGMFSQHRCGMSRLQGDRPTESVSNTGSRTLNINASEPLVRNVQVPPADLHIPVGIRKGKRPIRHPARYDDANLPIAPATLQDAISHAASSSLPAFNIHAAANPMLALLPSLGGGVEGSSTNAAQEMAKTARLYILETKRNLLGVCRRYVFPEGFEPTHDPDQLVFKPKPTKPAKGEDCQNPNTEATNCRDPDTEAEDRRGPNSRTEDRRNLNAKDQICRNPKDSSFGPFSSRTAFLLAEWYRQSSRKSLLDFQNLMSILKDPQFSLPDATNVNWKATFRTLGANKGDLPEDSRSWIHDDGWKTETISIDIPFHNRMPEPGIKTFTVGKFHHRSLVSVIKEKVSSAKDTPNFHYYPYEAAWKPTGCSPEVNLYGELYASRAFCEAHEAVQRHPRTERDKGLERVVVALMFWSDATQLTAFGGAGLWPCYMFFGNESKHRRGEASAKLGQQVAYFMKLPDRVGDFLKERNKGRLPAKALLKYLARELFHKQWSVLLDAELVDAMKHGAVKYQKREMRQAWQVRPKESFSRGRMAANLSAELNSRYRSVPPFAQDTIRKFPLNVSEMKRKAARDYEDLLQCAIPTFEGLLPEEHNARLMELLFVCAQWHALAKLRQHNNHTLGLLDYTTVQLGAKMRIFCRDTCSKISTKETQKEADARAKKAGKNGQGKPTGSDARRPVTLDVFTIKFHFLGDYSSTIRRVGTTDSFSTQTGELYHRFPKSWYPRTDRKDYELQLTHMERRQARLSDIHASLDSNSQEKLGYDKAVITAGADQWLHVAFKDNRIYSHQLLKMNYTTYNVRRNQDIIHVGTPQCNVMFLNPSYTADSRLTEHPYLYGKILGVFHADVCFVGRLPNDLKPSTAYHRIDVIWVNWYKFLPAKTPSSLDRLSLYPLNLGFSLNFTDPDNIIRGIHLIPQFSSKQEEILPKSKFTGTDPVVWDAYFINRFVDRDMFMRYQYGMSVGHAYMLNAAFPGPQVPVIPHDFDHCLIFKPASSSASRFAPATSTHEDTGHSLEQRSVANEGPSTSSLEDEGHILQSQLEREALNPGRDDNNSDGDDDDDGGNDDNDDDDNDWVRHDDDDDDNDDDGDDDDDDDDGEEN</sequence>
<protein>
    <submittedName>
        <fullName evidence="2">Uncharacterized protein</fullName>
    </submittedName>
</protein>
<feature type="compositionally biased region" description="Acidic residues" evidence="1">
    <location>
        <begin position="1301"/>
        <end position="1322"/>
    </location>
</feature>
<feature type="compositionally biased region" description="Basic and acidic residues" evidence="1">
    <location>
        <begin position="874"/>
        <end position="883"/>
    </location>
</feature>
<keyword evidence="3" id="KW-1185">Reference proteome</keyword>
<feature type="compositionally biased region" description="Polar residues" evidence="1">
    <location>
        <begin position="1238"/>
        <end position="1250"/>
    </location>
</feature>
<feature type="region of interest" description="Disordered" evidence="1">
    <location>
        <begin position="382"/>
        <end position="449"/>
    </location>
</feature>
<gene>
    <name evidence="2" type="ORF">FA13DRAFT_1793747</name>
</gene>
<evidence type="ECO:0000313" key="2">
    <source>
        <dbReference type="EMBL" id="TEB28910.1"/>
    </source>
</evidence>
<evidence type="ECO:0000256" key="1">
    <source>
        <dbReference type="SAM" id="MobiDB-lite"/>
    </source>
</evidence>
<dbReference type="OrthoDB" id="3208495at2759"/>
<evidence type="ECO:0000313" key="3">
    <source>
        <dbReference type="Proteomes" id="UP000298030"/>
    </source>
</evidence>
<reference evidence="2 3" key="1">
    <citation type="journal article" date="2019" name="Nat. Ecol. Evol.">
        <title>Megaphylogeny resolves global patterns of mushroom evolution.</title>
        <authorList>
            <person name="Varga T."/>
            <person name="Krizsan K."/>
            <person name="Foldi C."/>
            <person name="Dima B."/>
            <person name="Sanchez-Garcia M."/>
            <person name="Sanchez-Ramirez S."/>
            <person name="Szollosi G.J."/>
            <person name="Szarkandi J.G."/>
            <person name="Papp V."/>
            <person name="Albert L."/>
            <person name="Andreopoulos W."/>
            <person name="Angelini C."/>
            <person name="Antonin V."/>
            <person name="Barry K.W."/>
            <person name="Bougher N.L."/>
            <person name="Buchanan P."/>
            <person name="Buyck B."/>
            <person name="Bense V."/>
            <person name="Catcheside P."/>
            <person name="Chovatia M."/>
            <person name="Cooper J."/>
            <person name="Damon W."/>
            <person name="Desjardin D."/>
            <person name="Finy P."/>
            <person name="Geml J."/>
            <person name="Haridas S."/>
            <person name="Hughes K."/>
            <person name="Justo A."/>
            <person name="Karasinski D."/>
            <person name="Kautmanova I."/>
            <person name="Kiss B."/>
            <person name="Kocsube S."/>
            <person name="Kotiranta H."/>
            <person name="LaButti K.M."/>
            <person name="Lechner B.E."/>
            <person name="Liimatainen K."/>
            <person name="Lipzen A."/>
            <person name="Lukacs Z."/>
            <person name="Mihaltcheva S."/>
            <person name="Morgado L.N."/>
            <person name="Niskanen T."/>
            <person name="Noordeloos M.E."/>
            <person name="Ohm R.A."/>
            <person name="Ortiz-Santana B."/>
            <person name="Ovrebo C."/>
            <person name="Racz N."/>
            <person name="Riley R."/>
            <person name="Savchenko A."/>
            <person name="Shiryaev A."/>
            <person name="Soop K."/>
            <person name="Spirin V."/>
            <person name="Szebenyi C."/>
            <person name="Tomsovsky M."/>
            <person name="Tulloss R.E."/>
            <person name="Uehling J."/>
            <person name="Grigoriev I.V."/>
            <person name="Vagvolgyi C."/>
            <person name="Papp T."/>
            <person name="Martin F.M."/>
            <person name="Miettinen O."/>
            <person name="Hibbett D.S."/>
            <person name="Nagy L.G."/>
        </authorList>
    </citation>
    <scope>NUCLEOTIDE SEQUENCE [LARGE SCALE GENOMIC DNA]</scope>
    <source>
        <strain evidence="2 3">FP101781</strain>
    </source>
</reference>
<accession>A0A4Y7T461</accession>
<organism evidence="2 3">
    <name type="scientific">Coprinellus micaceus</name>
    <name type="common">Glistening ink-cap mushroom</name>
    <name type="synonym">Coprinus micaceus</name>
    <dbReference type="NCBI Taxonomy" id="71717"/>
    <lineage>
        <taxon>Eukaryota</taxon>
        <taxon>Fungi</taxon>
        <taxon>Dikarya</taxon>
        <taxon>Basidiomycota</taxon>
        <taxon>Agaricomycotina</taxon>
        <taxon>Agaricomycetes</taxon>
        <taxon>Agaricomycetidae</taxon>
        <taxon>Agaricales</taxon>
        <taxon>Agaricineae</taxon>
        <taxon>Psathyrellaceae</taxon>
        <taxon>Coprinellus</taxon>
    </lineage>
</organism>
<feature type="compositionally biased region" description="Basic and acidic residues" evidence="1">
    <location>
        <begin position="1228"/>
        <end position="1237"/>
    </location>
</feature>
<feature type="compositionally biased region" description="Basic and acidic residues" evidence="1">
    <location>
        <begin position="413"/>
        <end position="448"/>
    </location>
</feature>
<feature type="compositionally biased region" description="Basic and acidic residues" evidence="1">
    <location>
        <begin position="1262"/>
        <end position="1274"/>
    </location>
</feature>
<feature type="compositionally biased region" description="Acidic residues" evidence="1">
    <location>
        <begin position="1275"/>
        <end position="1294"/>
    </location>
</feature>
<name>A0A4Y7T461_COPMI</name>
<feature type="region of interest" description="Disordered" evidence="1">
    <location>
        <begin position="874"/>
        <end position="900"/>
    </location>
</feature>
<dbReference type="Pfam" id="PF18759">
    <property type="entry name" value="Plavaka"/>
    <property type="match status" value="1"/>
</dbReference>
<dbReference type="InterPro" id="IPR041078">
    <property type="entry name" value="Plavaka"/>
</dbReference>
<dbReference type="Proteomes" id="UP000298030">
    <property type="component" value="Unassembled WGS sequence"/>
</dbReference>
<dbReference type="STRING" id="71717.A0A4Y7T461"/>
<feature type="region of interest" description="Disordered" evidence="1">
    <location>
        <begin position="1220"/>
        <end position="1322"/>
    </location>
</feature>